<gene>
    <name evidence="2" type="ORF">AXK60_02080</name>
</gene>
<comment type="caution">
    <text evidence="2">The sequence shown here is derived from an EMBL/GenBank/DDBJ whole genome shotgun (WGS) entry which is preliminary data.</text>
</comment>
<name>A0A138AW88_9ACTN</name>
<evidence type="ECO:0000256" key="1">
    <source>
        <dbReference type="SAM" id="MobiDB-lite"/>
    </source>
</evidence>
<reference evidence="3" key="1">
    <citation type="submission" date="2016-02" db="EMBL/GenBank/DDBJ databases">
        <authorList>
            <person name="Wen L."/>
            <person name="He K."/>
            <person name="Yang H."/>
        </authorList>
    </citation>
    <scope>NUCLEOTIDE SEQUENCE [LARGE SCALE GENOMIC DNA]</scope>
    <source>
        <strain evidence="3">JCM 15929</strain>
    </source>
</reference>
<dbReference type="AlphaFoldDB" id="A0A138AW88"/>
<sequence>MSGSPVTDEPAAGTVSITGSGTPITPAKLSTVTCAPLASTIALPACDTPSATAKPIPDGATITLRAGDPLRFAGGNAGMGTPSGSDRICTIGLFVTDGTDTWALSGSSCAGRKPGGTNKVSGSVAVNDGATTVDGYTVGTTTAILMSPTGVSDGPGGLWTVPAVKLSKSVRAVSDISGVTTPTAGTAVTVRGASSDIGGLTAMPPKGATWEGEGTKPVLHPGDQGAPVVAGGKLYGLVSGQPSIALPVTPADKIVSALPQLGPNVRLLTK</sequence>
<proteinExistence type="predicted"/>
<dbReference type="Proteomes" id="UP000070258">
    <property type="component" value="Unassembled WGS sequence"/>
</dbReference>
<dbReference type="EMBL" id="LSRF01000001">
    <property type="protein sequence ID" value="KXP14700.1"/>
    <property type="molecule type" value="Genomic_DNA"/>
</dbReference>
<protein>
    <submittedName>
        <fullName evidence="2">Uncharacterized protein</fullName>
    </submittedName>
</protein>
<evidence type="ECO:0000313" key="2">
    <source>
        <dbReference type="EMBL" id="KXP14700.1"/>
    </source>
</evidence>
<feature type="region of interest" description="Disordered" evidence="1">
    <location>
        <begin position="1"/>
        <end position="22"/>
    </location>
</feature>
<evidence type="ECO:0000313" key="3">
    <source>
        <dbReference type="Proteomes" id="UP000070258"/>
    </source>
</evidence>
<accession>A0A138AW88</accession>
<organism evidence="2 3">
    <name type="scientific">Tsukamurella pseudospumae</name>
    <dbReference type="NCBI Taxonomy" id="239498"/>
    <lineage>
        <taxon>Bacteria</taxon>
        <taxon>Bacillati</taxon>
        <taxon>Actinomycetota</taxon>
        <taxon>Actinomycetes</taxon>
        <taxon>Mycobacteriales</taxon>
        <taxon>Tsukamurellaceae</taxon>
        <taxon>Tsukamurella</taxon>
    </lineage>
</organism>